<evidence type="ECO:0000313" key="2">
    <source>
        <dbReference type="Proteomes" id="UP000054018"/>
    </source>
</evidence>
<reference evidence="2" key="2">
    <citation type="submission" date="2015-01" db="EMBL/GenBank/DDBJ databases">
        <title>Evolutionary Origins and Diversification of the Mycorrhizal Mutualists.</title>
        <authorList>
            <consortium name="DOE Joint Genome Institute"/>
            <consortium name="Mycorrhizal Genomics Consortium"/>
            <person name="Kohler A."/>
            <person name="Kuo A."/>
            <person name="Nagy L.G."/>
            <person name="Floudas D."/>
            <person name="Copeland A."/>
            <person name="Barry K.W."/>
            <person name="Cichocki N."/>
            <person name="Veneault-Fourrey C."/>
            <person name="LaButti K."/>
            <person name="Lindquist E.A."/>
            <person name="Lipzen A."/>
            <person name="Lundell T."/>
            <person name="Morin E."/>
            <person name="Murat C."/>
            <person name="Riley R."/>
            <person name="Ohm R."/>
            <person name="Sun H."/>
            <person name="Tunlid A."/>
            <person name="Henrissat B."/>
            <person name="Grigoriev I.V."/>
            <person name="Hibbett D.S."/>
            <person name="Martin F."/>
        </authorList>
    </citation>
    <scope>NUCLEOTIDE SEQUENCE [LARGE SCALE GENOMIC DNA]</scope>
    <source>
        <strain evidence="2">441</strain>
    </source>
</reference>
<organism evidence="1 2">
    <name type="scientific">Pisolithus microcarpus 441</name>
    <dbReference type="NCBI Taxonomy" id="765257"/>
    <lineage>
        <taxon>Eukaryota</taxon>
        <taxon>Fungi</taxon>
        <taxon>Dikarya</taxon>
        <taxon>Basidiomycota</taxon>
        <taxon>Agaricomycotina</taxon>
        <taxon>Agaricomycetes</taxon>
        <taxon>Agaricomycetidae</taxon>
        <taxon>Boletales</taxon>
        <taxon>Sclerodermatineae</taxon>
        <taxon>Pisolithaceae</taxon>
        <taxon>Pisolithus</taxon>
    </lineage>
</organism>
<dbReference type="OrthoDB" id="10543446at2759"/>
<dbReference type="AlphaFoldDB" id="A0A0C9ZQU6"/>
<protein>
    <submittedName>
        <fullName evidence="1">Uncharacterized protein</fullName>
    </submittedName>
</protein>
<keyword evidence="2" id="KW-1185">Reference proteome</keyword>
<name>A0A0C9ZQU6_9AGAM</name>
<gene>
    <name evidence="1" type="ORF">PISMIDRAFT_678051</name>
</gene>
<sequence length="61" mass="6733">MRRFFHRSNQASSTAIATAVTDTQAGGVPQVVPDRDVCDLPYPSNAMMLSGSMTGYRKKRR</sequence>
<accession>A0A0C9ZQU6</accession>
<evidence type="ECO:0000313" key="1">
    <source>
        <dbReference type="EMBL" id="KIK24667.1"/>
    </source>
</evidence>
<dbReference type="EMBL" id="KN833714">
    <property type="protein sequence ID" value="KIK24667.1"/>
    <property type="molecule type" value="Genomic_DNA"/>
</dbReference>
<proteinExistence type="predicted"/>
<reference evidence="1 2" key="1">
    <citation type="submission" date="2014-04" db="EMBL/GenBank/DDBJ databases">
        <authorList>
            <consortium name="DOE Joint Genome Institute"/>
            <person name="Kuo A."/>
            <person name="Kohler A."/>
            <person name="Costa M.D."/>
            <person name="Nagy L.G."/>
            <person name="Floudas D."/>
            <person name="Copeland A."/>
            <person name="Barry K.W."/>
            <person name="Cichocki N."/>
            <person name="Veneault-Fourrey C."/>
            <person name="LaButti K."/>
            <person name="Lindquist E.A."/>
            <person name="Lipzen A."/>
            <person name="Lundell T."/>
            <person name="Morin E."/>
            <person name="Murat C."/>
            <person name="Sun H."/>
            <person name="Tunlid A."/>
            <person name="Henrissat B."/>
            <person name="Grigoriev I.V."/>
            <person name="Hibbett D.S."/>
            <person name="Martin F."/>
            <person name="Nordberg H.P."/>
            <person name="Cantor M.N."/>
            <person name="Hua S.X."/>
        </authorList>
    </citation>
    <scope>NUCLEOTIDE SEQUENCE [LARGE SCALE GENOMIC DNA]</scope>
    <source>
        <strain evidence="1 2">441</strain>
    </source>
</reference>
<dbReference type="HOGENOM" id="CLU_2923550_0_0_1"/>
<dbReference type="Proteomes" id="UP000054018">
    <property type="component" value="Unassembled WGS sequence"/>
</dbReference>